<dbReference type="InterPro" id="IPR036322">
    <property type="entry name" value="WD40_repeat_dom_sf"/>
</dbReference>
<evidence type="ECO:0000256" key="2">
    <source>
        <dbReference type="ARBA" id="ARBA00005264"/>
    </source>
</evidence>
<feature type="compositionally biased region" description="Polar residues" evidence="6">
    <location>
        <begin position="607"/>
        <end position="620"/>
    </location>
</feature>
<evidence type="ECO:0000256" key="1">
    <source>
        <dbReference type="ARBA" id="ARBA00004604"/>
    </source>
</evidence>
<dbReference type="SUPFAM" id="SSF50978">
    <property type="entry name" value="WD40 repeat-like"/>
    <property type="match status" value="1"/>
</dbReference>
<dbReference type="OrthoDB" id="273340at2759"/>
<feature type="compositionally biased region" description="Basic and acidic residues" evidence="6">
    <location>
        <begin position="575"/>
        <end position="587"/>
    </location>
</feature>
<feature type="domain" description="Nucleolar protein 10-like N-terminal" evidence="9">
    <location>
        <begin position="1"/>
        <end position="366"/>
    </location>
</feature>
<dbReference type="Pfam" id="PF23097">
    <property type="entry name" value="NOL10_2nd"/>
    <property type="match status" value="1"/>
</dbReference>
<feature type="domain" description="Nucleolar protein 10-like second" evidence="8">
    <location>
        <begin position="371"/>
        <end position="418"/>
    </location>
</feature>
<evidence type="ECO:0000256" key="4">
    <source>
        <dbReference type="ARBA" id="ARBA00022737"/>
    </source>
</evidence>
<gene>
    <name evidence="10" type="ORF">OSB1V03_LOCUS14896</name>
</gene>
<dbReference type="Pfam" id="PF23098">
    <property type="entry name" value="Beta-prop_NOL10_N"/>
    <property type="match status" value="1"/>
</dbReference>
<evidence type="ECO:0000259" key="7">
    <source>
        <dbReference type="Pfam" id="PF08159"/>
    </source>
</evidence>
<dbReference type="InterPro" id="IPR040382">
    <property type="entry name" value="NOL10/Enp2"/>
</dbReference>
<accession>A0A7R9L3L5</accession>
<dbReference type="GO" id="GO:0000462">
    <property type="term" value="P:maturation of SSU-rRNA from tricistronic rRNA transcript (SSU-rRNA, 5.8S rRNA, LSU-rRNA)"/>
    <property type="evidence" value="ECO:0007669"/>
    <property type="project" value="TreeGrafter"/>
</dbReference>
<evidence type="ECO:0000259" key="9">
    <source>
        <dbReference type="Pfam" id="PF23098"/>
    </source>
</evidence>
<evidence type="ECO:0000313" key="10">
    <source>
        <dbReference type="EMBL" id="CAD7634500.1"/>
    </source>
</evidence>
<dbReference type="InterPro" id="IPR056551">
    <property type="entry name" value="Beta-prop_NOL10_N"/>
</dbReference>
<dbReference type="EMBL" id="OC869354">
    <property type="protein sequence ID" value="CAD7634500.1"/>
    <property type="molecule type" value="Genomic_DNA"/>
</dbReference>
<dbReference type="InterPro" id="IPR015943">
    <property type="entry name" value="WD40/YVTN_repeat-like_dom_sf"/>
</dbReference>
<evidence type="ECO:0008006" key="12">
    <source>
        <dbReference type="Google" id="ProtNLM"/>
    </source>
</evidence>
<dbReference type="Proteomes" id="UP000759131">
    <property type="component" value="Unassembled WGS sequence"/>
</dbReference>
<feature type="compositionally biased region" description="Acidic residues" evidence="6">
    <location>
        <begin position="535"/>
        <end position="559"/>
    </location>
</feature>
<feature type="domain" description="NUC153" evidence="7">
    <location>
        <begin position="482"/>
        <end position="509"/>
    </location>
</feature>
<dbReference type="PANTHER" id="PTHR14927">
    <property type="entry name" value="NUCLEOLAR PROTEIN 10"/>
    <property type="match status" value="1"/>
</dbReference>
<feature type="compositionally biased region" description="Basic and acidic residues" evidence="6">
    <location>
        <begin position="665"/>
        <end position="677"/>
    </location>
</feature>
<keyword evidence="11" id="KW-1185">Reference proteome</keyword>
<evidence type="ECO:0000313" key="11">
    <source>
        <dbReference type="Proteomes" id="UP000759131"/>
    </source>
</evidence>
<dbReference type="FunFam" id="2.130.10.10:FF:001909">
    <property type="entry name" value="WD repeat, SAM and U-box domain-containing protein"/>
    <property type="match status" value="1"/>
</dbReference>
<dbReference type="Gene3D" id="2.130.10.10">
    <property type="entry name" value="YVTN repeat-like/Quinoprotein amine dehydrogenase"/>
    <property type="match status" value="1"/>
</dbReference>
<dbReference type="AlphaFoldDB" id="A0A7R9L3L5"/>
<dbReference type="Pfam" id="PF08159">
    <property type="entry name" value="NUC153"/>
    <property type="match status" value="1"/>
</dbReference>
<keyword evidence="4" id="KW-0677">Repeat</keyword>
<evidence type="ECO:0000259" key="8">
    <source>
        <dbReference type="Pfam" id="PF23097"/>
    </source>
</evidence>
<dbReference type="EMBL" id="CAJPIZ010014779">
    <property type="protein sequence ID" value="CAG2114930.1"/>
    <property type="molecule type" value="Genomic_DNA"/>
</dbReference>
<comment type="similarity">
    <text evidence="2">Belongs to the WD repeat NOL10/ENP2 family.</text>
</comment>
<feature type="compositionally biased region" description="Polar residues" evidence="6">
    <location>
        <begin position="564"/>
        <end position="574"/>
    </location>
</feature>
<name>A0A7R9L3L5_9ACAR</name>
<dbReference type="InterPro" id="IPR056550">
    <property type="entry name" value="NOL10_2nd"/>
</dbReference>
<dbReference type="InterPro" id="IPR012580">
    <property type="entry name" value="NUC153"/>
</dbReference>
<dbReference type="GO" id="GO:0032040">
    <property type="term" value="C:small-subunit processome"/>
    <property type="evidence" value="ECO:0007669"/>
    <property type="project" value="TreeGrafter"/>
</dbReference>
<feature type="region of interest" description="Disordered" evidence="6">
    <location>
        <begin position="517"/>
        <end position="695"/>
    </location>
</feature>
<keyword evidence="5" id="KW-0539">Nucleus</keyword>
<dbReference type="GO" id="GO:0030686">
    <property type="term" value="C:90S preribosome"/>
    <property type="evidence" value="ECO:0007669"/>
    <property type="project" value="TreeGrafter"/>
</dbReference>
<evidence type="ECO:0000256" key="3">
    <source>
        <dbReference type="ARBA" id="ARBA00022574"/>
    </source>
</evidence>
<protein>
    <recommendedName>
        <fullName evidence="12">Nucleolar protein 10</fullName>
    </recommendedName>
</protein>
<sequence length="695" mass="79892">MQVSEVNDIKIYNLSHGKSIPEWLSDRKRRLLLKKDVDLRRRIQLIQDLEMPAVSHGIQVSRDGQYVVSTGVYKPRVRCFDVNQLAMKFERCFDEEVVKFQILSDDYTKLVFLFVDRYVEIHSQFGRYFRIRIPHFGRDMAYNPKTCDLYFVGDCAQVFRLNLEVGSFLKPYDTNSISFNTCALNPHHNLFFCGSHEGMVEAFDPRSKSRVAVLDCGLSSVTAETSVDGMPSVTHIAFRDALHMAVGTATGQVLLYDIRAYKPYTVKDHRYGLPIKDIEFIDGGGLDLIASMDSKIIKIWKRDTGEPYTAIQADSDFNDLCVVPNTGMMFVANEAPKILSYYMPSLGPAPKWCAFLDRITEELEESTENTIYDDYKFVTQRELEELGLNHLMGTNLLRAYMHGFFLDMRLYHKAKASSDPFAYEEYRKKKIKDKIEAERADRVVVKSSLPKVNADLAQRLAEESENMTKKGSKKSKPDLLNDDRFKDIFANPDFEINEQSDEYRLLHPVVNKILKPQTKPSEESKAKYITNFEEIMSDDEKDDSSNDSESEVESESESSDDNHNWTQEVKQNYRQLREENKRKESDSRQTNAKFYKLKSDKAFANINDMNSHSEGNTSKASLEERLKNLEANNELTRSGSGSGSGGVYGNRVMSYEPKTNKKSKNKEELQKHLSERKRVARTAKGIKFTKQTKMF</sequence>
<comment type="subcellular location">
    <subcellularLocation>
        <location evidence="1">Nucleus</location>
        <location evidence="1">Nucleolus</location>
    </subcellularLocation>
</comment>
<organism evidence="10">
    <name type="scientific">Medioppia subpectinata</name>
    <dbReference type="NCBI Taxonomy" id="1979941"/>
    <lineage>
        <taxon>Eukaryota</taxon>
        <taxon>Metazoa</taxon>
        <taxon>Ecdysozoa</taxon>
        <taxon>Arthropoda</taxon>
        <taxon>Chelicerata</taxon>
        <taxon>Arachnida</taxon>
        <taxon>Acari</taxon>
        <taxon>Acariformes</taxon>
        <taxon>Sarcoptiformes</taxon>
        <taxon>Oribatida</taxon>
        <taxon>Brachypylina</taxon>
        <taxon>Oppioidea</taxon>
        <taxon>Oppiidae</taxon>
        <taxon>Medioppia</taxon>
    </lineage>
</organism>
<dbReference type="PANTHER" id="PTHR14927:SF0">
    <property type="entry name" value="NUCLEOLAR PROTEIN 10"/>
    <property type="match status" value="1"/>
</dbReference>
<proteinExistence type="inferred from homology"/>
<keyword evidence="3" id="KW-0853">WD repeat</keyword>
<evidence type="ECO:0000256" key="6">
    <source>
        <dbReference type="SAM" id="MobiDB-lite"/>
    </source>
</evidence>
<evidence type="ECO:0000256" key="5">
    <source>
        <dbReference type="ARBA" id="ARBA00023242"/>
    </source>
</evidence>
<reference evidence="10" key="1">
    <citation type="submission" date="2020-11" db="EMBL/GenBank/DDBJ databases">
        <authorList>
            <person name="Tran Van P."/>
        </authorList>
    </citation>
    <scope>NUCLEOTIDE SEQUENCE</scope>
</reference>